<dbReference type="EMBL" id="LNQE01001262">
    <property type="protein sequence ID" value="KUG19741.1"/>
    <property type="molecule type" value="Genomic_DNA"/>
</dbReference>
<protein>
    <submittedName>
        <fullName evidence="1">Uncharacterized protein</fullName>
    </submittedName>
</protein>
<dbReference type="AlphaFoldDB" id="A0A0W8FFQ9"/>
<name>A0A0W8FFQ9_9ZZZZ</name>
<comment type="caution">
    <text evidence="1">The sequence shown here is derived from an EMBL/GenBank/DDBJ whole genome shotgun (WGS) entry which is preliminary data.</text>
</comment>
<sequence length="69" mass="7978">MGVQYICDADGRKTDVIVPIDLWESLTAEKPADEPIGVAEPARYRGIYRDRDLDLETEARNLRNEWNRT</sequence>
<proteinExistence type="predicted"/>
<gene>
    <name evidence="1" type="ORF">ASZ90_010544</name>
</gene>
<evidence type="ECO:0000313" key="1">
    <source>
        <dbReference type="EMBL" id="KUG19741.1"/>
    </source>
</evidence>
<reference evidence="1" key="1">
    <citation type="journal article" date="2015" name="Proc. Natl. Acad. Sci. U.S.A.">
        <title>Networks of energetic and metabolic interactions define dynamics in microbial communities.</title>
        <authorList>
            <person name="Embree M."/>
            <person name="Liu J.K."/>
            <person name="Al-Bassam M.M."/>
            <person name="Zengler K."/>
        </authorList>
    </citation>
    <scope>NUCLEOTIDE SEQUENCE</scope>
</reference>
<accession>A0A0W8FFQ9</accession>
<organism evidence="1">
    <name type="scientific">hydrocarbon metagenome</name>
    <dbReference type="NCBI Taxonomy" id="938273"/>
    <lineage>
        <taxon>unclassified sequences</taxon>
        <taxon>metagenomes</taxon>
        <taxon>ecological metagenomes</taxon>
    </lineage>
</organism>